<dbReference type="EMBL" id="JWIC01000007">
    <property type="protein sequence ID" value="KID55889.1"/>
    <property type="molecule type" value="Genomic_DNA"/>
</dbReference>
<evidence type="ECO:0000256" key="3">
    <source>
        <dbReference type="SAM" id="SignalP"/>
    </source>
</evidence>
<keyword evidence="3" id="KW-0732">Signal</keyword>
<feature type="region of interest" description="Disordered" evidence="2">
    <location>
        <begin position="25"/>
        <end position="83"/>
    </location>
</feature>
<comment type="caution">
    <text evidence="4">The sequence shown here is derived from an EMBL/GenBank/DDBJ whole genome shotgun (WGS) entry which is preliminary data.</text>
</comment>
<dbReference type="PROSITE" id="PS51257">
    <property type="entry name" value="PROKAR_LIPOPROTEIN"/>
    <property type="match status" value="1"/>
</dbReference>
<gene>
    <name evidence="4" type="ORF">JF50_16225</name>
</gene>
<feature type="chain" id="PRO_5002149331" description="DUF1800 domain-containing protein" evidence="3">
    <location>
        <begin position="26"/>
        <end position="627"/>
    </location>
</feature>
<dbReference type="Proteomes" id="UP000031327">
    <property type="component" value="Unassembled WGS sequence"/>
</dbReference>
<reference evidence="4 5" key="1">
    <citation type="submission" date="2014-12" db="EMBL/GenBank/DDBJ databases">
        <title>Draft Genome Sequence of Pseudoalteromonas luteoviolacea HI1.</title>
        <authorList>
            <person name="Asahina A.Y."/>
            <person name="Hadfield M.G."/>
        </authorList>
    </citation>
    <scope>NUCLEOTIDE SEQUENCE [LARGE SCALE GENOMIC DNA]</scope>
    <source>
        <strain evidence="4 5">HI1</strain>
    </source>
</reference>
<dbReference type="PANTHER" id="PTHR43737:SF1">
    <property type="entry name" value="DUF1501 DOMAIN-CONTAINING PROTEIN"/>
    <property type="match status" value="1"/>
</dbReference>
<evidence type="ECO:0000313" key="5">
    <source>
        <dbReference type="Proteomes" id="UP000031327"/>
    </source>
</evidence>
<keyword evidence="1" id="KW-0175">Coiled coil</keyword>
<evidence type="ECO:0000256" key="2">
    <source>
        <dbReference type="SAM" id="MobiDB-lite"/>
    </source>
</evidence>
<feature type="coiled-coil region" evidence="1">
    <location>
        <begin position="523"/>
        <end position="550"/>
    </location>
</feature>
<dbReference type="PANTHER" id="PTHR43737">
    <property type="entry name" value="BLL7424 PROTEIN"/>
    <property type="match status" value="1"/>
</dbReference>
<feature type="compositionally biased region" description="Polar residues" evidence="2">
    <location>
        <begin position="36"/>
        <end position="53"/>
    </location>
</feature>
<dbReference type="Pfam" id="PF08811">
    <property type="entry name" value="DUF1800"/>
    <property type="match status" value="1"/>
</dbReference>
<feature type="signal peptide" evidence="3">
    <location>
        <begin position="1"/>
        <end position="25"/>
    </location>
</feature>
<evidence type="ECO:0000256" key="1">
    <source>
        <dbReference type="SAM" id="Coils"/>
    </source>
</evidence>
<name>A0A0C1MGA0_9GAMM</name>
<evidence type="ECO:0000313" key="4">
    <source>
        <dbReference type="EMBL" id="KID55889.1"/>
    </source>
</evidence>
<sequence>MIRSINIQRIVFTILLLFLSGCGGGGSNSEETGNGQTNVIGNTNQDNQDSGNNEPDDSNVVDEDDSADNGEQEPPALSGDDTFSSREKISHFVQHATFGATPTLLDDLEDKSASQWFIDQLALPPSLILPSVQAAAPSDPEEDFSLFYIEQTSFTFWKNSIEAPDQLRQRVAFALSELLVVSNGGGEVLTDVPEAVAAYQDLLINNAFGNYRLLLEQVTYSPAMGHYLTYMGSEKGNDETGRMPDENYARELLQLFTLGVVALNKDGTERLNEHGNPVELYTNKDITGLARVFTGLNLNEDDPEAHLGKRFSQPMSIFSDSHSEKEKVFLGFSIAAGSSAETSISQALDHIFNHENLAPFVTKQLIQRLVTSNPSSDYVLRVVSAFESGLFTLPDGREVGEKIRGDLTATIAAILFDQEARDPGTPNGGKIREPILRFTQWARAFEVQNVAPHFVPQLWDTSASADLGQHPYRSPSVFNFFRPGYKAPGSLTAAEGLVAPELQITNASSIPGYVNFMTYFITGQQQEADLEELKEEYEDLGIELDLEQALLSFKPNYEQLLSIAKEPSALLDQLNLLLCANQLSTNSYNNISQVIASIEEDAEDGFASRVHLAILMVMSSPDYLVQK</sequence>
<accession>A0A0C1MGA0</accession>
<evidence type="ECO:0008006" key="6">
    <source>
        <dbReference type="Google" id="ProtNLM"/>
    </source>
</evidence>
<dbReference type="AlphaFoldDB" id="A0A0C1MGA0"/>
<proteinExistence type="predicted"/>
<dbReference type="RefSeq" id="WP_039610461.1">
    <property type="nucleotide sequence ID" value="NZ_JWIC01000007.1"/>
</dbReference>
<feature type="compositionally biased region" description="Acidic residues" evidence="2">
    <location>
        <begin position="54"/>
        <end position="71"/>
    </location>
</feature>
<dbReference type="InterPro" id="IPR014917">
    <property type="entry name" value="DUF1800"/>
</dbReference>
<protein>
    <recommendedName>
        <fullName evidence="6">DUF1800 domain-containing protein</fullName>
    </recommendedName>
</protein>
<organism evidence="4 5">
    <name type="scientific">Pseudoalteromonas luteoviolacea</name>
    <dbReference type="NCBI Taxonomy" id="43657"/>
    <lineage>
        <taxon>Bacteria</taxon>
        <taxon>Pseudomonadati</taxon>
        <taxon>Pseudomonadota</taxon>
        <taxon>Gammaproteobacteria</taxon>
        <taxon>Alteromonadales</taxon>
        <taxon>Pseudoalteromonadaceae</taxon>
        <taxon>Pseudoalteromonas</taxon>
    </lineage>
</organism>
<dbReference type="OrthoDB" id="9772295at2"/>